<sequence length="70" mass="8047">MVTCPLRKVSHKTCANIDPWVSKPLSPAEELCSNSFDVLDFVRTQSPSRECLEEEWEEESLNGHDFPPRK</sequence>
<dbReference type="Proteomes" id="UP001180020">
    <property type="component" value="Unassembled WGS sequence"/>
</dbReference>
<accession>A0AAV9DKV0</accession>
<dbReference type="AlphaFoldDB" id="A0AAV9DKV0"/>
<evidence type="ECO:0000313" key="2">
    <source>
        <dbReference type="Proteomes" id="UP001180020"/>
    </source>
</evidence>
<evidence type="ECO:0000313" key="1">
    <source>
        <dbReference type="EMBL" id="KAK1301143.1"/>
    </source>
</evidence>
<organism evidence="1 2">
    <name type="scientific">Acorus calamus</name>
    <name type="common">Sweet flag</name>
    <dbReference type="NCBI Taxonomy" id="4465"/>
    <lineage>
        <taxon>Eukaryota</taxon>
        <taxon>Viridiplantae</taxon>
        <taxon>Streptophyta</taxon>
        <taxon>Embryophyta</taxon>
        <taxon>Tracheophyta</taxon>
        <taxon>Spermatophyta</taxon>
        <taxon>Magnoliopsida</taxon>
        <taxon>Liliopsida</taxon>
        <taxon>Acoraceae</taxon>
        <taxon>Acorus</taxon>
    </lineage>
</organism>
<reference evidence="1" key="1">
    <citation type="journal article" date="2023" name="Nat. Commun.">
        <title>Diploid and tetraploid genomes of Acorus and the evolution of monocots.</title>
        <authorList>
            <person name="Ma L."/>
            <person name="Liu K.W."/>
            <person name="Li Z."/>
            <person name="Hsiao Y.Y."/>
            <person name="Qi Y."/>
            <person name="Fu T."/>
            <person name="Tang G.D."/>
            <person name="Zhang D."/>
            <person name="Sun W.H."/>
            <person name="Liu D.K."/>
            <person name="Li Y."/>
            <person name="Chen G.Z."/>
            <person name="Liu X.D."/>
            <person name="Liao X.Y."/>
            <person name="Jiang Y.T."/>
            <person name="Yu X."/>
            <person name="Hao Y."/>
            <person name="Huang J."/>
            <person name="Zhao X.W."/>
            <person name="Ke S."/>
            <person name="Chen Y.Y."/>
            <person name="Wu W.L."/>
            <person name="Hsu J.L."/>
            <person name="Lin Y.F."/>
            <person name="Huang M.D."/>
            <person name="Li C.Y."/>
            <person name="Huang L."/>
            <person name="Wang Z.W."/>
            <person name="Zhao X."/>
            <person name="Zhong W.Y."/>
            <person name="Peng D.H."/>
            <person name="Ahmad S."/>
            <person name="Lan S."/>
            <person name="Zhang J.S."/>
            <person name="Tsai W.C."/>
            <person name="Van de Peer Y."/>
            <person name="Liu Z.J."/>
        </authorList>
    </citation>
    <scope>NUCLEOTIDE SEQUENCE</scope>
    <source>
        <strain evidence="1">CP</strain>
    </source>
</reference>
<comment type="caution">
    <text evidence="1">The sequence shown here is derived from an EMBL/GenBank/DDBJ whole genome shotgun (WGS) entry which is preliminary data.</text>
</comment>
<proteinExistence type="predicted"/>
<protein>
    <submittedName>
        <fullName evidence="1">Uncharacterized protein</fullName>
    </submittedName>
</protein>
<keyword evidence="2" id="KW-1185">Reference proteome</keyword>
<dbReference type="EMBL" id="JAUJYO010000013">
    <property type="protein sequence ID" value="KAK1301143.1"/>
    <property type="molecule type" value="Genomic_DNA"/>
</dbReference>
<reference evidence="1" key="2">
    <citation type="submission" date="2023-06" db="EMBL/GenBank/DDBJ databases">
        <authorList>
            <person name="Ma L."/>
            <person name="Liu K.-W."/>
            <person name="Li Z."/>
            <person name="Hsiao Y.-Y."/>
            <person name="Qi Y."/>
            <person name="Fu T."/>
            <person name="Tang G."/>
            <person name="Zhang D."/>
            <person name="Sun W.-H."/>
            <person name="Liu D.-K."/>
            <person name="Li Y."/>
            <person name="Chen G.-Z."/>
            <person name="Liu X.-D."/>
            <person name="Liao X.-Y."/>
            <person name="Jiang Y.-T."/>
            <person name="Yu X."/>
            <person name="Hao Y."/>
            <person name="Huang J."/>
            <person name="Zhao X.-W."/>
            <person name="Ke S."/>
            <person name="Chen Y.-Y."/>
            <person name="Wu W.-L."/>
            <person name="Hsu J.-L."/>
            <person name="Lin Y.-F."/>
            <person name="Huang M.-D."/>
            <person name="Li C.-Y."/>
            <person name="Huang L."/>
            <person name="Wang Z.-W."/>
            <person name="Zhao X."/>
            <person name="Zhong W.-Y."/>
            <person name="Peng D.-H."/>
            <person name="Ahmad S."/>
            <person name="Lan S."/>
            <person name="Zhang J.-S."/>
            <person name="Tsai W.-C."/>
            <person name="Van De Peer Y."/>
            <person name="Liu Z.-J."/>
        </authorList>
    </citation>
    <scope>NUCLEOTIDE SEQUENCE</scope>
    <source>
        <strain evidence="1">CP</strain>
        <tissue evidence="1">Leaves</tissue>
    </source>
</reference>
<gene>
    <name evidence="1" type="ORF">QJS10_CPB13g00566</name>
</gene>
<name>A0AAV9DKV0_ACOCL</name>